<comment type="similarity">
    <text evidence="2">Belongs to the amino acid-polyamine-organocation (APC) superfamily. Spore germination protein (SGP) (TC 2.A.3.9) family.</text>
</comment>
<feature type="transmembrane region" description="Helical" evidence="8">
    <location>
        <begin position="186"/>
        <end position="207"/>
    </location>
</feature>
<protein>
    <submittedName>
        <fullName evidence="9">Uncharacterized protein</fullName>
    </submittedName>
</protein>
<feature type="transmembrane region" description="Helical" evidence="8">
    <location>
        <begin position="118"/>
        <end position="139"/>
    </location>
</feature>
<keyword evidence="5 8" id="KW-0812">Transmembrane</keyword>
<evidence type="ECO:0000313" key="9">
    <source>
        <dbReference type="EMBL" id="ANC75897.1"/>
    </source>
</evidence>
<dbReference type="InterPro" id="IPR004761">
    <property type="entry name" value="Spore_GerAB"/>
</dbReference>
<evidence type="ECO:0000256" key="8">
    <source>
        <dbReference type="SAM" id="Phobius"/>
    </source>
</evidence>
<dbReference type="Pfam" id="PF03845">
    <property type="entry name" value="Spore_permease"/>
    <property type="match status" value="1"/>
</dbReference>
<feature type="transmembrane region" description="Helical" evidence="8">
    <location>
        <begin position="146"/>
        <end position="166"/>
    </location>
</feature>
<feature type="transmembrane region" description="Helical" evidence="8">
    <location>
        <begin position="270"/>
        <end position="291"/>
    </location>
</feature>
<evidence type="ECO:0000256" key="1">
    <source>
        <dbReference type="ARBA" id="ARBA00004141"/>
    </source>
</evidence>
<evidence type="ECO:0000256" key="7">
    <source>
        <dbReference type="ARBA" id="ARBA00023136"/>
    </source>
</evidence>
<proteinExistence type="inferred from homology"/>
<feature type="transmembrane region" description="Helical" evidence="8">
    <location>
        <begin position="219"/>
        <end position="246"/>
    </location>
</feature>
<dbReference type="PANTHER" id="PTHR34975:SF2">
    <property type="entry name" value="SPORE GERMINATION PROTEIN A2"/>
    <property type="match status" value="1"/>
</dbReference>
<evidence type="ECO:0000256" key="6">
    <source>
        <dbReference type="ARBA" id="ARBA00022989"/>
    </source>
</evidence>
<keyword evidence="7 8" id="KW-0472">Membrane</keyword>
<evidence type="ECO:0000313" key="10">
    <source>
        <dbReference type="Proteomes" id="UP000076623"/>
    </source>
</evidence>
<keyword evidence="4" id="KW-0309">Germination</keyword>
<dbReference type="PANTHER" id="PTHR34975">
    <property type="entry name" value="SPORE GERMINATION PROTEIN A2"/>
    <property type="match status" value="1"/>
</dbReference>
<dbReference type="GO" id="GO:0016020">
    <property type="term" value="C:membrane"/>
    <property type="evidence" value="ECO:0007669"/>
    <property type="project" value="UniProtKB-SubCell"/>
</dbReference>
<evidence type="ECO:0000256" key="5">
    <source>
        <dbReference type="ARBA" id="ARBA00022692"/>
    </source>
</evidence>
<keyword evidence="10" id="KW-1185">Reference proteome</keyword>
<feature type="transmembrane region" description="Helical" evidence="8">
    <location>
        <begin position="334"/>
        <end position="355"/>
    </location>
</feature>
<keyword evidence="6 8" id="KW-1133">Transmembrane helix</keyword>
<evidence type="ECO:0000256" key="3">
    <source>
        <dbReference type="ARBA" id="ARBA00022448"/>
    </source>
</evidence>
<gene>
    <name evidence="9" type="ORF">ABE65_003330</name>
</gene>
<dbReference type="Proteomes" id="UP000076623">
    <property type="component" value="Chromosome"/>
</dbReference>
<dbReference type="RefSeq" id="WP_066391298.1">
    <property type="nucleotide sequence ID" value="NZ_CP015378.1"/>
</dbReference>
<dbReference type="KEGG" id="fpn:ABE65_003330"/>
<reference evidence="9 10" key="1">
    <citation type="submission" date="2016-04" db="EMBL/GenBank/DDBJ databases">
        <title>Complete genome sequence of Fictibacillus phosphorivorans G25-29, a strain toxic to nematodes.</title>
        <authorList>
            <person name="Zheng Z."/>
        </authorList>
    </citation>
    <scope>NUCLEOTIDE SEQUENCE [LARGE SCALE GENOMIC DNA]</scope>
    <source>
        <strain evidence="9 10">G25-29</strain>
    </source>
</reference>
<dbReference type="EMBL" id="CP015378">
    <property type="protein sequence ID" value="ANC75897.1"/>
    <property type="molecule type" value="Genomic_DNA"/>
</dbReference>
<evidence type="ECO:0000256" key="4">
    <source>
        <dbReference type="ARBA" id="ARBA00022544"/>
    </source>
</evidence>
<dbReference type="STRING" id="1221500.ABE65_003330"/>
<evidence type="ECO:0000256" key="2">
    <source>
        <dbReference type="ARBA" id="ARBA00007998"/>
    </source>
</evidence>
<name>A0A160IJF3_9BACL</name>
<dbReference type="GO" id="GO:0009847">
    <property type="term" value="P:spore germination"/>
    <property type="evidence" value="ECO:0007669"/>
    <property type="project" value="InterPro"/>
</dbReference>
<feature type="transmembrane region" description="Helical" evidence="8">
    <location>
        <begin position="39"/>
        <end position="60"/>
    </location>
</feature>
<feature type="transmembrane region" description="Helical" evidence="8">
    <location>
        <begin position="80"/>
        <end position="98"/>
    </location>
</feature>
<keyword evidence="3" id="KW-0813">Transport</keyword>
<comment type="subcellular location">
    <subcellularLocation>
        <location evidence="1">Membrane</location>
        <topology evidence="1">Multi-pass membrane protein</topology>
    </subcellularLocation>
</comment>
<feature type="transmembrane region" description="Helical" evidence="8">
    <location>
        <begin position="303"/>
        <end position="322"/>
    </location>
</feature>
<feature type="transmembrane region" description="Helical" evidence="8">
    <location>
        <begin position="7"/>
        <end position="27"/>
    </location>
</feature>
<organism evidence="9 10">
    <name type="scientific">Fictibacillus phosphorivorans</name>
    <dbReference type="NCBI Taxonomy" id="1221500"/>
    <lineage>
        <taxon>Bacteria</taxon>
        <taxon>Bacillati</taxon>
        <taxon>Bacillota</taxon>
        <taxon>Bacilli</taxon>
        <taxon>Bacillales</taxon>
        <taxon>Fictibacillaceae</taxon>
        <taxon>Fictibacillus</taxon>
    </lineage>
</organism>
<accession>A0A160IJF3</accession>
<sequence>MHTGKISYWQMAVLFQVYMTGSALINIQGPMLAAAQNSAWFAMLLANLVGFVILFLVLTLHNEYPDQCYVNQVRLTLGNVMSYMIIIPLFLVMLYITANIVYGMGQYFTTSMMRETPLFIFHLLILFTCSLTATAGIEVMGRMFHLLMYILLFIFIIMLILPYNTYEITNLLPLAPSGFKPILHGVYVGFGFPYMDVLFFAMIIYLVKPKPGQSINKWLYLGLFFNGIVLSLTILCSLLGLGPLVFLKKFPLHVLAQLISIGEIVERVEAIFGIALILGTYMKISLLLFILDQALSTLFKVKAAHFINIITVVVFLLSLTMYKNEIELGESGSFLQTPVTFIFGFVPLLLVVIVAKVKKKKKTA</sequence>
<dbReference type="AlphaFoldDB" id="A0A160IJF3"/>